<gene>
    <name evidence="3" type="ORF">OHT53_14930</name>
</gene>
<evidence type="ECO:0000313" key="3">
    <source>
        <dbReference type="EMBL" id="WUN87296.1"/>
    </source>
</evidence>
<proteinExistence type="predicted"/>
<feature type="domain" description="AB hydrolase-1" evidence="2">
    <location>
        <begin position="55"/>
        <end position="300"/>
    </location>
</feature>
<dbReference type="SUPFAM" id="SSF53474">
    <property type="entry name" value="alpha/beta-Hydrolases"/>
    <property type="match status" value="1"/>
</dbReference>
<dbReference type="PANTHER" id="PTHR43798:SF5">
    <property type="entry name" value="MONOACYLGLYCEROL LIPASE ABHD6"/>
    <property type="match status" value="1"/>
</dbReference>
<dbReference type="InterPro" id="IPR050266">
    <property type="entry name" value="AB_hydrolase_sf"/>
</dbReference>
<evidence type="ECO:0000259" key="2">
    <source>
        <dbReference type="Pfam" id="PF00561"/>
    </source>
</evidence>
<feature type="region of interest" description="Disordered" evidence="1">
    <location>
        <begin position="316"/>
        <end position="403"/>
    </location>
</feature>
<dbReference type="PANTHER" id="PTHR43798">
    <property type="entry name" value="MONOACYLGLYCEROL LIPASE"/>
    <property type="match status" value="1"/>
</dbReference>
<accession>A0ABZ1QX62</accession>
<feature type="compositionally biased region" description="Low complexity" evidence="1">
    <location>
        <begin position="340"/>
        <end position="351"/>
    </location>
</feature>
<protein>
    <submittedName>
        <fullName evidence="3">Alpha/beta fold hydrolase</fullName>
    </submittedName>
</protein>
<name>A0ABZ1QX62_9ACTN</name>
<dbReference type="Gene3D" id="3.40.50.1820">
    <property type="entry name" value="alpha/beta hydrolase"/>
    <property type="match status" value="1"/>
</dbReference>
<reference evidence="3" key="1">
    <citation type="submission" date="2022-10" db="EMBL/GenBank/DDBJ databases">
        <title>The complete genomes of actinobacterial strains from the NBC collection.</title>
        <authorList>
            <person name="Joergensen T.S."/>
            <person name="Alvarez Arevalo M."/>
            <person name="Sterndorff E.B."/>
            <person name="Faurdal D."/>
            <person name="Vuksanovic O."/>
            <person name="Mourched A.-S."/>
            <person name="Charusanti P."/>
            <person name="Shaw S."/>
            <person name="Blin K."/>
            <person name="Weber T."/>
        </authorList>
    </citation>
    <scope>NUCLEOTIDE SEQUENCE</scope>
    <source>
        <strain evidence="3">NBC_00302</strain>
    </source>
</reference>
<organism evidence="3 4">
    <name type="scientific">Streptomyces bobili</name>
    <dbReference type="NCBI Taxonomy" id="67280"/>
    <lineage>
        <taxon>Bacteria</taxon>
        <taxon>Bacillati</taxon>
        <taxon>Actinomycetota</taxon>
        <taxon>Actinomycetes</taxon>
        <taxon>Kitasatosporales</taxon>
        <taxon>Streptomycetaceae</taxon>
        <taxon>Streptomyces</taxon>
    </lineage>
</organism>
<dbReference type="GO" id="GO:0016787">
    <property type="term" value="F:hydrolase activity"/>
    <property type="evidence" value="ECO:0007669"/>
    <property type="project" value="UniProtKB-KW"/>
</dbReference>
<dbReference type="Proteomes" id="UP001432071">
    <property type="component" value="Chromosome"/>
</dbReference>
<dbReference type="InterPro" id="IPR029058">
    <property type="entry name" value="AB_hydrolase_fold"/>
</dbReference>
<evidence type="ECO:0000256" key="1">
    <source>
        <dbReference type="SAM" id="MobiDB-lite"/>
    </source>
</evidence>
<sequence>MSSTELPSVPPTSVLPKAASVRVAEGERLRSVRLPGVTLTVRSRPATRAGLQPALYVHGLGGSSQNWSALMAQLDGVVESEAVDLSGFGDSPPPDDGNYSITAHARAVIRHLDASGRGPVHLFGNSLGGAVSTRVAAVRPDLVRTLTLVSPALPELRVQRTAVPTGLLGMPGVAALFTRFTREWTAEQRVRGVMALCYGDPGRVTPEAFGYAVEELERRLRLPYFWDAMTRSARGLVNAYTLGGQHGLWRQAERVLAPTLLVYGGRDQLVGFRMAQRAARTFRDSRLLTLPNAGHVAMMEYPETVATAFRELLEETAERGERGPRPESEAEPDTGARPEAGTGATHATRTGVRPDTDIGSRPDTDTRSGPDAGSDAGPDSGSGTGSGSGAFSERAGGSAGSGS</sequence>
<keyword evidence="4" id="KW-1185">Reference proteome</keyword>
<dbReference type="GeneID" id="93762286"/>
<dbReference type="Pfam" id="PF00561">
    <property type="entry name" value="Abhydrolase_1"/>
    <property type="match status" value="1"/>
</dbReference>
<feature type="compositionally biased region" description="Basic and acidic residues" evidence="1">
    <location>
        <begin position="316"/>
        <end position="328"/>
    </location>
</feature>
<feature type="compositionally biased region" description="Low complexity" evidence="1">
    <location>
        <begin position="369"/>
        <end position="379"/>
    </location>
</feature>
<feature type="compositionally biased region" description="Basic and acidic residues" evidence="1">
    <location>
        <begin position="352"/>
        <end position="368"/>
    </location>
</feature>
<keyword evidence="3" id="KW-0378">Hydrolase</keyword>
<dbReference type="EMBL" id="CP108038">
    <property type="protein sequence ID" value="WUN87296.1"/>
    <property type="molecule type" value="Genomic_DNA"/>
</dbReference>
<dbReference type="InterPro" id="IPR000073">
    <property type="entry name" value="AB_hydrolase_1"/>
</dbReference>
<evidence type="ECO:0000313" key="4">
    <source>
        <dbReference type="Proteomes" id="UP001432071"/>
    </source>
</evidence>
<dbReference type="RefSeq" id="WP_150472648.1">
    <property type="nucleotide sequence ID" value="NZ_CP108038.1"/>
</dbReference>